<evidence type="ECO:0000313" key="1">
    <source>
        <dbReference type="EMBL" id="UQC76660.1"/>
    </source>
</evidence>
<dbReference type="KEGG" id="clup:CLUP02_18174"/>
<sequence length="95" mass="10328">MSLKESSLDDQYPQRPVAHYGSYPFRLQVATHTLYLAPAPSAKPANWRLPDPSAAISHQPDIAISETATLSLVPPTAPTLRSTQAQQISEDCSIL</sequence>
<reference evidence="1" key="1">
    <citation type="journal article" date="2021" name="Mol. Plant Microbe Interact.">
        <title>Complete Genome Sequence of the Plant-Pathogenic Fungus Colletotrichum lupini.</title>
        <authorList>
            <person name="Baroncelli R."/>
            <person name="Pensec F."/>
            <person name="Da Lio D."/>
            <person name="Boufleur T."/>
            <person name="Vicente I."/>
            <person name="Sarrocco S."/>
            <person name="Picot A."/>
            <person name="Baraldi E."/>
            <person name="Sukno S."/>
            <person name="Thon M."/>
            <person name="Le Floch G."/>
        </authorList>
    </citation>
    <scope>NUCLEOTIDE SEQUENCE</scope>
    <source>
        <strain evidence="1">IMI 504893</strain>
    </source>
</reference>
<dbReference type="RefSeq" id="XP_049138301.1">
    <property type="nucleotide sequence ID" value="XM_049297077.1"/>
</dbReference>
<dbReference type="AlphaFoldDB" id="A0A9Q8SGR4"/>
<protein>
    <submittedName>
        <fullName evidence="1">Uncharacterized protein</fullName>
    </submittedName>
</protein>
<dbReference type="GeneID" id="73352087"/>
<dbReference type="Proteomes" id="UP000830671">
    <property type="component" value="Chromosome 10"/>
</dbReference>
<keyword evidence="2" id="KW-1185">Reference proteome</keyword>
<dbReference type="EMBL" id="CP019472">
    <property type="protein sequence ID" value="UQC76660.1"/>
    <property type="molecule type" value="Genomic_DNA"/>
</dbReference>
<proteinExistence type="predicted"/>
<accession>A0A9Q8SGR4</accession>
<organism evidence="1 2">
    <name type="scientific">Colletotrichum lupini</name>
    <dbReference type="NCBI Taxonomy" id="145971"/>
    <lineage>
        <taxon>Eukaryota</taxon>
        <taxon>Fungi</taxon>
        <taxon>Dikarya</taxon>
        <taxon>Ascomycota</taxon>
        <taxon>Pezizomycotina</taxon>
        <taxon>Sordariomycetes</taxon>
        <taxon>Hypocreomycetidae</taxon>
        <taxon>Glomerellales</taxon>
        <taxon>Glomerellaceae</taxon>
        <taxon>Colletotrichum</taxon>
        <taxon>Colletotrichum acutatum species complex</taxon>
    </lineage>
</organism>
<evidence type="ECO:0000313" key="2">
    <source>
        <dbReference type="Proteomes" id="UP000830671"/>
    </source>
</evidence>
<name>A0A9Q8SGR4_9PEZI</name>
<gene>
    <name evidence="1" type="ORF">CLUP02_18174</name>
</gene>